<accession>A0A9W7YG38</accession>
<feature type="region of interest" description="Disordered" evidence="1">
    <location>
        <begin position="73"/>
        <end position="164"/>
    </location>
</feature>
<dbReference type="EMBL" id="JANBOI010000023">
    <property type="protein sequence ID" value="KAJ1735512.1"/>
    <property type="molecule type" value="Genomic_DNA"/>
</dbReference>
<feature type="compositionally biased region" description="Basic and acidic residues" evidence="1">
    <location>
        <begin position="26"/>
        <end position="41"/>
    </location>
</feature>
<keyword evidence="3" id="KW-1185">Reference proteome</keyword>
<evidence type="ECO:0000313" key="3">
    <source>
        <dbReference type="Proteomes" id="UP001143981"/>
    </source>
</evidence>
<proteinExistence type="predicted"/>
<reference evidence="2" key="1">
    <citation type="submission" date="2022-07" db="EMBL/GenBank/DDBJ databases">
        <title>Phylogenomic reconstructions and comparative analyses of Kickxellomycotina fungi.</title>
        <authorList>
            <person name="Reynolds N.K."/>
            <person name="Stajich J.E."/>
            <person name="Barry K."/>
            <person name="Grigoriev I.V."/>
            <person name="Crous P."/>
            <person name="Smith M.E."/>
        </authorList>
    </citation>
    <scope>NUCLEOTIDE SEQUENCE</scope>
    <source>
        <strain evidence="2">BCRC 34381</strain>
    </source>
</reference>
<gene>
    <name evidence="2" type="ORF">LPJ61_000505</name>
</gene>
<name>A0A9W7YG38_9FUNG</name>
<evidence type="ECO:0000313" key="2">
    <source>
        <dbReference type="EMBL" id="KAJ1735512.1"/>
    </source>
</evidence>
<dbReference type="Proteomes" id="UP001143981">
    <property type="component" value="Unassembled WGS sequence"/>
</dbReference>
<dbReference type="AlphaFoldDB" id="A0A9W7YG38"/>
<feature type="region of interest" description="Disordered" evidence="1">
    <location>
        <begin position="1"/>
        <end position="52"/>
    </location>
</feature>
<feature type="region of interest" description="Disordered" evidence="1">
    <location>
        <begin position="187"/>
        <end position="210"/>
    </location>
</feature>
<evidence type="ECO:0000256" key="1">
    <source>
        <dbReference type="SAM" id="MobiDB-lite"/>
    </source>
</evidence>
<comment type="caution">
    <text evidence="2">The sequence shown here is derived from an EMBL/GenBank/DDBJ whole genome shotgun (WGS) entry which is preliminary data.</text>
</comment>
<sequence>MDGRLPQKAPTPGAAPAAAGGANRGDGARAHTEPGASREDGPGLLARVAASASRLASDIATSSGMAALDPALLAEAKSGEPQESRASASREWTAGNNGSSATTAAALATQPLGLGAAGSSGAPASFRRAARTAPGQGGGLPADALRPHAQGGRQETASSAVPVASHQVSLAQSLDGRGVAEFLEQSTPASMSTGDAGAFPAGPRLPARQHGPQAAGAVEATDPVAYLHGSTYAADMERGDHREPRSTQGGAVPAALQASPASIARGWDEHGASVLEEWQLNEAWDRAWMDTAWSSARAREKAAEDPAAAPVPPSHRNLSYLLKPRI</sequence>
<feature type="region of interest" description="Disordered" evidence="1">
    <location>
        <begin position="295"/>
        <end position="326"/>
    </location>
</feature>
<protein>
    <submittedName>
        <fullName evidence="2">Uncharacterized protein</fullName>
    </submittedName>
</protein>
<organism evidence="2 3">
    <name type="scientific">Coemansia biformis</name>
    <dbReference type="NCBI Taxonomy" id="1286918"/>
    <lineage>
        <taxon>Eukaryota</taxon>
        <taxon>Fungi</taxon>
        <taxon>Fungi incertae sedis</taxon>
        <taxon>Zoopagomycota</taxon>
        <taxon>Kickxellomycotina</taxon>
        <taxon>Kickxellomycetes</taxon>
        <taxon>Kickxellales</taxon>
        <taxon>Kickxellaceae</taxon>
        <taxon>Coemansia</taxon>
    </lineage>
</organism>
<feature type="compositionally biased region" description="Low complexity" evidence="1">
    <location>
        <begin position="93"/>
        <end position="127"/>
    </location>
</feature>
<feature type="compositionally biased region" description="Low complexity" evidence="1">
    <location>
        <begin position="10"/>
        <end position="21"/>
    </location>
</feature>
<dbReference type="OrthoDB" id="5588573at2759"/>